<feature type="transmembrane region" description="Helical" evidence="6">
    <location>
        <begin position="368"/>
        <end position="389"/>
    </location>
</feature>
<dbReference type="RefSeq" id="WP_074617483.1">
    <property type="nucleotide sequence ID" value="NZ_CP029487.1"/>
</dbReference>
<proteinExistence type="predicted"/>
<feature type="transmembrane region" description="Helical" evidence="6">
    <location>
        <begin position="192"/>
        <end position="213"/>
    </location>
</feature>
<dbReference type="EMBL" id="CP029487">
    <property type="protein sequence ID" value="QCT71494.1"/>
    <property type="molecule type" value="Genomic_DNA"/>
</dbReference>
<dbReference type="PANTHER" id="PTHR30250:SF21">
    <property type="entry name" value="LIPID II FLIPPASE MURJ"/>
    <property type="match status" value="1"/>
</dbReference>
<dbReference type="AlphaFoldDB" id="A0A4P9C7W6"/>
<dbReference type="GO" id="GO:0005886">
    <property type="term" value="C:plasma membrane"/>
    <property type="evidence" value="ECO:0007669"/>
    <property type="project" value="UniProtKB-SubCell"/>
</dbReference>
<feature type="transmembrane region" description="Helical" evidence="6">
    <location>
        <begin position="167"/>
        <end position="186"/>
    </location>
</feature>
<keyword evidence="8" id="KW-1185">Reference proteome</keyword>
<dbReference type="InterPro" id="IPR024923">
    <property type="entry name" value="PG_synth_SpoVB"/>
</dbReference>
<dbReference type="InterPro" id="IPR050833">
    <property type="entry name" value="Poly_Biosynth_Transport"/>
</dbReference>
<reference evidence="7 8" key="1">
    <citation type="submission" date="2018-05" db="EMBL/GenBank/DDBJ databases">
        <title>Genome comparison of Eubacterium sp.</title>
        <authorList>
            <person name="Feng Y."/>
            <person name="Sanchez-Andrea I."/>
            <person name="Stams A.J.M."/>
            <person name="De Vos W.M."/>
        </authorList>
    </citation>
    <scope>NUCLEOTIDE SEQUENCE [LARGE SCALE GENOMIC DNA]</scope>
    <source>
        <strain evidence="7 8">YI</strain>
    </source>
</reference>
<feature type="transmembrane region" description="Helical" evidence="6">
    <location>
        <begin position="12"/>
        <end position="31"/>
    </location>
</feature>
<keyword evidence="4 6" id="KW-1133">Transmembrane helix</keyword>
<feature type="transmembrane region" description="Helical" evidence="6">
    <location>
        <begin position="396"/>
        <end position="415"/>
    </location>
</feature>
<feature type="transmembrane region" description="Helical" evidence="6">
    <location>
        <begin position="461"/>
        <end position="478"/>
    </location>
</feature>
<feature type="transmembrane region" description="Helical" evidence="6">
    <location>
        <begin position="421"/>
        <end position="441"/>
    </location>
</feature>
<evidence type="ECO:0000256" key="6">
    <source>
        <dbReference type="SAM" id="Phobius"/>
    </source>
</evidence>
<organism evidence="7 8">
    <name type="scientific">Eubacterium maltosivorans</name>
    <dbReference type="NCBI Taxonomy" id="2041044"/>
    <lineage>
        <taxon>Bacteria</taxon>
        <taxon>Bacillati</taxon>
        <taxon>Bacillota</taxon>
        <taxon>Clostridia</taxon>
        <taxon>Eubacteriales</taxon>
        <taxon>Eubacteriaceae</taxon>
        <taxon>Eubacterium</taxon>
    </lineage>
</organism>
<evidence type="ECO:0000256" key="4">
    <source>
        <dbReference type="ARBA" id="ARBA00022989"/>
    </source>
</evidence>
<accession>A0A4P9C7W6</accession>
<feature type="transmembrane region" description="Helical" evidence="6">
    <location>
        <begin position="239"/>
        <end position="259"/>
    </location>
</feature>
<feature type="transmembrane region" description="Helical" evidence="6">
    <location>
        <begin position="328"/>
        <end position="348"/>
    </location>
</feature>
<feature type="transmembrane region" description="Helical" evidence="6">
    <location>
        <begin position="294"/>
        <end position="316"/>
    </location>
</feature>
<evidence type="ECO:0000313" key="8">
    <source>
        <dbReference type="Proteomes" id="UP000218387"/>
    </source>
</evidence>
<feature type="transmembrane region" description="Helical" evidence="6">
    <location>
        <begin position="51"/>
        <end position="71"/>
    </location>
</feature>
<feature type="transmembrane region" description="Helical" evidence="6">
    <location>
        <begin position="125"/>
        <end position="146"/>
    </location>
</feature>
<dbReference type="Proteomes" id="UP000218387">
    <property type="component" value="Chromosome"/>
</dbReference>
<evidence type="ECO:0000256" key="2">
    <source>
        <dbReference type="ARBA" id="ARBA00022475"/>
    </source>
</evidence>
<evidence type="ECO:0000256" key="3">
    <source>
        <dbReference type="ARBA" id="ARBA00022692"/>
    </source>
</evidence>
<keyword evidence="2" id="KW-1003">Cell membrane</keyword>
<feature type="transmembrane region" description="Helical" evidence="6">
    <location>
        <begin position="484"/>
        <end position="506"/>
    </location>
</feature>
<dbReference type="CDD" id="cd13124">
    <property type="entry name" value="MATE_SpoVB_like"/>
    <property type="match status" value="1"/>
</dbReference>
<keyword evidence="3 6" id="KW-0812">Transmembrane</keyword>
<gene>
    <name evidence="7" type="ORF">CPZ25_009210</name>
</gene>
<dbReference type="InterPro" id="IPR002797">
    <property type="entry name" value="Polysacc_synth"/>
</dbReference>
<evidence type="ECO:0000256" key="5">
    <source>
        <dbReference type="ARBA" id="ARBA00023136"/>
    </source>
</evidence>
<sequence length="536" mass="58409">MSKKASSYLKGATILAVAGILSRLLGLFYKVPVYNLVGSYGNGIYSNVTNVYNLLLMVSTVGLPVAISKMISENIAIKDYLAAHNVFKVSFWTLLIMGGLSTAFLFLGADWLITVANWPGESFPAIMAIAMAPLIIAICSSFRGFFQGFQIMNPTAISQIIEQIVRVGLGVFLCWYFVSSGMGVGMGVGGAVFGATAGGLFAMLFLWFLYWAFKAANKKILKQTSRPVPLTSKQIFKRLVIIAIPVTLTSAIVSLFSMIDSMIYIPRLALAGVDAHTATTMIGDFANADTLINIPLVISGTLAVAMIPAISESFALRDKRAMGHKIDVAIRLVIMVALPCCIGLSVLSQGIFDILFQGSPYGPEILKYYAYATIFMMLSNTFQSILQAIDRFRVPLINLAIAIVIRFVTGWICLAVPAFNIYGIVISSMITFVYLTVSNYICVKRFTGFQMDVKQTLFKPLVSAIMMGLATWGVYALVSMIAGNFIAVVTAIVAAVVVYFFLMILIGGITEEEMAILPAQKIIEPVYRKIRGILYR</sequence>
<evidence type="ECO:0000256" key="1">
    <source>
        <dbReference type="ARBA" id="ARBA00004651"/>
    </source>
</evidence>
<name>A0A4P9C7W6_EUBML</name>
<dbReference type="PANTHER" id="PTHR30250">
    <property type="entry name" value="PST FAMILY PREDICTED COLANIC ACID TRANSPORTER"/>
    <property type="match status" value="1"/>
</dbReference>
<feature type="transmembrane region" description="Helical" evidence="6">
    <location>
        <begin position="91"/>
        <end position="113"/>
    </location>
</feature>
<comment type="subcellular location">
    <subcellularLocation>
        <location evidence="1">Cell membrane</location>
        <topology evidence="1">Multi-pass membrane protein</topology>
    </subcellularLocation>
</comment>
<dbReference type="Pfam" id="PF01943">
    <property type="entry name" value="Polysacc_synt"/>
    <property type="match status" value="1"/>
</dbReference>
<dbReference type="PIRSF" id="PIRSF038958">
    <property type="entry name" value="PG_synth_SpoVB"/>
    <property type="match status" value="1"/>
</dbReference>
<evidence type="ECO:0000313" key="7">
    <source>
        <dbReference type="EMBL" id="QCT71494.1"/>
    </source>
</evidence>
<protein>
    <submittedName>
        <fullName evidence="7">Polysaccharide biosynthesis protein</fullName>
    </submittedName>
</protein>
<dbReference type="KEGG" id="emt:CPZ25_009210"/>
<keyword evidence="5 6" id="KW-0472">Membrane</keyword>